<name>A0A9K3KCA2_9STRA</name>
<sequence>MLITESLRRNICRLLEKSHIPRVAVRPSQLPGAGNGVFYVNSGNPNLYDDDDDDDDDERQEVLCLYPGVYTPPLPSLLYNNSAAAAGILCNQEDNNELLDTYLAKYLPPSRVDMNDNAYIMNLETVGGYIDGLALQSSNNGDSCSSRLDASPSACGHLINHYRPFHDKPNVTVISFLWKDVLQQQEDHFLDDDDDHHHDHHDYYQLPNVMRCDGSPWYFDIITQTMVHFPDRQDDSSFRHNSTTTTVLHPLLAGAAIVSVIGDGRTDDDTMYKNRRRLETDQELVLDYRLNTNKLPNWAKDWYQP</sequence>
<dbReference type="Proteomes" id="UP000693970">
    <property type="component" value="Unassembled WGS sequence"/>
</dbReference>
<reference evidence="1" key="1">
    <citation type="journal article" date="2021" name="Sci. Rep.">
        <title>Diploid genomic architecture of Nitzschia inconspicua, an elite biomass production diatom.</title>
        <authorList>
            <person name="Oliver A."/>
            <person name="Podell S."/>
            <person name="Pinowska A."/>
            <person name="Traller J.C."/>
            <person name="Smith S.R."/>
            <person name="McClure R."/>
            <person name="Beliaev A."/>
            <person name="Bohutskyi P."/>
            <person name="Hill E.A."/>
            <person name="Rabines A."/>
            <person name="Zheng H."/>
            <person name="Allen L.Z."/>
            <person name="Kuo A."/>
            <person name="Grigoriev I.V."/>
            <person name="Allen A.E."/>
            <person name="Hazlebeck D."/>
            <person name="Allen E.E."/>
        </authorList>
    </citation>
    <scope>NUCLEOTIDE SEQUENCE</scope>
    <source>
        <strain evidence="1">Hildebrandi</strain>
    </source>
</reference>
<dbReference type="AlphaFoldDB" id="A0A9K3KCA2"/>
<dbReference type="OrthoDB" id="52890at2759"/>
<reference evidence="1" key="2">
    <citation type="submission" date="2021-04" db="EMBL/GenBank/DDBJ databases">
        <authorList>
            <person name="Podell S."/>
        </authorList>
    </citation>
    <scope>NUCLEOTIDE SEQUENCE</scope>
    <source>
        <strain evidence="1">Hildebrandi</strain>
    </source>
</reference>
<keyword evidence="2" id="KW-1185">Reference proteome</keyword>
<proteinExistence type="predicted"/>
<dbReference type="EMBL" id="JAGRRH010000027">
    <property type="protein sequence ID" value="KAG7340913.1"/>
    <property type="molecule type" value="Genomic_DNA"/>
</dbReference>
<organism evidence="1 2">
    <name type="scientific">Nitzschia inconspicua</name>
    <dbReference type="NCBI Taxonomy" id="303405"/>
    <lineage>
        <taxon>Eukaryota</taxon>
        <taxon>Sar</taxon>
        <taxon>Stramenopiles</taxon>
        <taxon>Ochrophyta</taxon>
        <taxon>Bacillariophyta</taxon>
        <taxon>Bacillariophyceae</taxon>
        <taxon>Bacillariophycidae</taxon>
        <taxon>Bacillariales</taxon>
        <taxon>Bacillariaceae</taxon>
        <taxon>Nitzschia</taxon>
    </lineage>
</organism>
<evidence type="ECO:0000313" key="2">
    <source>
        <dbReference type="Proteomes" id="UP000693970"/>
    </source>
</evidence>
<gene>
    <name evidence="1" type="ORF">IV203_024456</name>
</gene>
<protein>
    <submittedName>
        <fullName evidence="1">Uncharacterized protein</fullName>
    </submittedName>
</protein>
<evidence type="ECO:0000313" key="1">
    <source>
        <dbReference type="EMBL" id="KAG7340913.1"/>
    </source>
</evidence>
<accession>A0A9K3KCA2</accession>
<comment type="caution">
    <text evidence="1">The sequence shown here is derived from an EMBL/GenBank/DDBJ whole genome shotgun (WGS) entry which is preliminary data.</text>
</comment>